<dbReference type="SUPFAM" id="SSF51735">
    <property type="entry name" value="NAD(P)-binding Rossmann-fold domains"/>
    <property type="match status" value="1"/>
</dbReference>
<dbReference type="Gene3D" id="3.40.50.1220">
    <property type="entry name" value="TPP-binding domain"/>
    <property type="match status" value="1"/>
</dbReference>
<evidence type="ECO:0000256" key="4">
    <source>
        <dbReference type="ARBA" id="ARBA00011738"/>
    </source>
</evidence>
<dbReference type="GO" id="GO:0016491">
    <property type="term" value="F:oxidoreductase activity"/>
    <property type="evidence" value="ECO:0007669"/>
    <property type="project" value="InterPro"/>
</dbReference>
<dbReference type="SUPFAM" id="SSF52283">
    <property type="entry name" value="Formate/glycerate dehydrogenase catalytic domain-like"/>
    <property type="match status" value="1"/>
</dbReference>
<evidence type="ECO:0000256" key="17">
    <source>
        <dbReference type="ARBA" id="ARBA00023128"/>
    </source>
</evidence>
<feature type="transmembrane region" description="Helical" evidence="24">
    <location>
        <begin position="784"/>
        <end position="801"/>
    </location>
</feature>
<dbReference type="NCBIfam" id="TIGR00561">
    <property type="entry name" value="pntA"/>
    <property type="match status" value="1"/>
</dbReference>
<evidence type="ECO:0000256" key="9">
    <source>
        <dbReference type="ARBA" id="ARBA00022741"/>
    </source>
</evidence>
<evidence type="ECO:0000256" key="11">
    <source>
        <dbReference type="ARBA" id="ARBA00022857"/>
    </source>
</evidence>
<evidence type="ECO:0000256" key="19">
    <source>
        <dbReference type="ARBA" id="ARBA00048202"/>
    </source>
</evidence>
<evidence type="ECO:0000256" key="6">
    <source>
        <dbReference type="ARBA" id="ARBA00022475"/>
    </source>
</evidence>
<comment type="subcellular location">
    <subcellularLocation>
        <location evidence="2">Cell inner membrane</location>
        <topology evidence="2">Multi-pass membrane protein</topology>
    </subcellularLocation>
    <subcellularLocation>
        <location evidence="1">Mitochondrion inner membrane</location>
        <topology evidence="1">Multi-pass membrane protein</topology>
        <orientation evidence="1">Matrix side</orientation>
    </subcellularLocation>
</comment>
<dbReference type="NCBIfam" id="NF006942">
    <property type="entry name" value="PRK09424.1"/>
    <property type="match status" value="1"/>
</dbReference>
<dbReference type="InterPro" id="IPR026255">
    <property type="entry name" value="NADP_transhyd_a"/>
</dbReference>
<proteinExistence type="inferred from homology"/>
<dbReference type="InterPro" id="IPR007698">
    <property type="entry name" value="AlaDH/PNT_NAD(H)-bd"/>
</dbReference>
<evidence type="ECO:0000256" key="16">
    <source>
        <dbReference type="ARBA" id="ARBA00023027"/>
    </source>
</evidence>
<keyword evidence="17" id="KW-0496">Mitochondrion</keyword>
<evidence type="ECO:0000256" key="13">
    <source>
        <dbReference type="ARBA" id="ARBA00022967"/>
    </source>
</evidence>
<feature type="transmembrane region" description="Helical" evidence="24">
    <location>
        <begin position="742"/>
        <end position="763"/>
    </location>
</feature>
<dbReference type="FunFam" id="3.40.50.1220:FF:000002">
    <property type="entry name" value="NAD(P) transhydrogenase subunit beta"/>
    <property type="match status" value="1"/>
</dbReference>
<evidence type="ECO:0000256" key="14">
    <source>
        <dbReference type="ARBA" id="ARBA00022989"/>
    </source>
</evidence>
<evidence type="ECO:0000256" key="10">
    <source>
        <dbReference type="ARBA" id="ARBA00022792"/>
    </source>
</evidence>
<evidence type="ECO:0000256" key="7">
    <source>
        <dbReference type="ARBA" id="ARBA00022519"/>
    </source>
</evidence>
<dbReference type="OMA" id="EQCREVD"/>
<evidence type="ECO:0000256" key="23">
    <source>
        <dbReference type="ARBA" id="ARBA00079255"/>
    </source>
</evidence>
<sequence>MSVPLSLRLALGPCREVPSAYPRNSCAVVKTSLVQLRCAPLLAIRRNHLGQLSSSKASQTSRKYATVVSAPPVPVVPFSSLTVGVPRETYPNERRVALTPQNVALLLKKGFSRVLIERGAGEEAQLHDQVYEQAGATLVDRDDIWSQSNIILKVRSPRQQGPIDEIGALRQGSTIISFLYPAQNRPLVEQLASRGVTTFAMDMIPRISRAQTYDALSSMANIAGYKAVLEASNKFGRFLTGQVTAAGKVLVIGAGVAGLSAIASARRLGAIVRGFDTRSAAREQVQSLGAEFIEVDIQEEGSGQGGYAKEMSKEFIEAEMKLFMEQCREVDIIITTALIPGKPAPKLITKEMVTAMKPGSVIVDLAAEAGGNCEATVPGQLTRFQDVTIIGYTDLPSRLPTQSSTLYSNNITKYLLSMTPQEKSFGIDFSDEVVRGSIVTHNGEIVPPAPRPAPPPAPKQVTALAKEPTELALSPWQKVTRDVATTTAGMGAVVALGKATGPVFMGNMLTFGLAGLVGYRAVWGVAPALHSPLMSVTNAISGMVGVGGFFIMGGGYVPSTIPEALGAASVLLAFMNVSGGFVITKRMLDMFKRPTDPPEYPWLYAIPAVLFGGGFLAAASTGMAGLVQAGYLVSSVLCIASISGLASQNTARRGNILGILGVGAGIIASLAAVGFSPEVLAQFGAVAGVGSVVGALIGRRITPTGLPQTVAALHSVVGLAAVFTSIGSVLADVSDISTLHMVTAYLGVLIGGVTFTGSIVAFLKLSGRMSSRPMILPGRHLINSTLLGSNVAAMGAFVTMAPGSPAIAATCLGANTLLSFLKGYTTTAAIGGADMPVVITVLNAYSGFALVAEGFMLNNPLLTSVGSLIGVSGSILSYIMCVAMNRSLTNVLFGGIAAPLQAKKIEGQVTQTTVHDTVEALSNAESVIIVVGYGMAVAKAQYALAEIVRMLRAKGVTVRFAIHPVAGRMPGQCNVLLAEASVPYDKVVLEMDEINDDFPNTDVTLVIGANDTVNPSALEPDSPISGMPVLHAWKSKEVVVMKRGMSSGYADVPNPMFFMPGTRMLFGDAKTSCDAIKTALEARK</sequence>
<feature type="transmembrane region" description="Helical" evidence="24">
    <location>
        <begin position="710"/>
        <end position="730"/>
    </location>
</feature>
<keyword evidence="13" id="KW-1278">Translocase</keyword>
<feature type="transmembrane region" description="Helical" evidence="24">
    <location>
        <begin position="654"/>
        <end position="673"/>
    </location>
</feature>
<dbReference type="SUPFAM" id="SSF52467">
    <property type="entry name" value="DHS-like NAD/FAD-binding domain"/>
    <property type="match status" value="1"/>
</dbReference>
<evidence type="ECO:0000256" key="3">
    <source>
        <dbReference type="ARBA" id="ARBA00005624"/>
    </source>
</evidence>
<keyword evidence="12" id="KW-0809">Transit peptide</keyword>
<evidence type="ECO:0000256" key="22">
    <source>
        <dbReference type="ARBA" id="ARBA00074145"/>
    </source>
</evidence>
<evidence type="ECO:0000256" key="18">
    <source>
        <dbReference type="ARBA" id="ARBA00023136"/>
    </source>
</evidence>
<dbReference type="Pfam" id="PF02233">
    <property type="entry name" value="PNTB"/>
    <property type="match status" value="1"/>
</dbReference>
<dbReference type="Gene3D" id="3.40.50.720">
    <property type="entry name" value="NAD(P)-binding Rossmann-like Domain"/>
    <property type="match status" value="2"/>
</dbReference>
<dbReference type="STRING" id="602072.A0A1R3RZZ0"/>
<dbReference type="OrthoDB" id="37244at2759"/>
<dbReference type="GO" id="GO:0050661">
    <property type="term" value="F:NADP binding"/>
    <property type="evidence" value="ECO:0007669"/>
    <property type="project" value="TreeGrafter"/>
</dbReference>
<keyword evidence="10" id="KW-0999">Mitochondrion inner membrane</keyword>
<dbReference type="GO" id="GO:0005743">
    <property type="term" value="C:mitochondrial inner membrane"/>
    <property type="evidence" value="ECO:0007669"/>
    <property type="project" value="UniProtKB-SubCell"/>
</dbReference>
<dbReference type="Pfam" id="PF12769">
    <property type="entry name" value="PNTB_4TM"/>
    <property type="match status" value="1"/>
</dbReference>
<dbReference type="InterPro" id="IPR034300">
    <property type="entry name" value="PNTB-like"/>
</dbReference>
<dbReference type="CDD" id="cd05304">
    <property type="entry name" value="Rubrum_tdh"/>
    <property type="match status" value="1"/>
</dbReference>
<comment type="subunit">
    <text evidence="4">Homodimer.</text>
</comment>
<comment type="similarity">
    <text evidence="3">In the N-terminal section; belongs to the AlaDH/PNT family.</text>
</comment>
<protein>
    <recommendedName>
        <fullName evidence="22">NAD(P) transhydrogenase, mitochondrial</fullName>
        <ecNumber evidence="5">7.1.1.1</ecNumber>
    </recommendedName>
    <alternativeName>
        <fullName evidence="23">Nicotinamide nucleotide transhydrogenase</fullName>
    </alternativeName>
</protein>
<comment type="function">
    <text evidence="20">The transhydrogenation between NADH and NADP is coupled to respiration and ATP hydrolysis and functions as a proton pump across the membrane. May play a role in reactive oxygen species (ROS) detoxification in the adrenal gland.</text>
</comment>
<dbReference type="Proteomes" id="UP000188318">
    <property type="component" value="Unassembled WGS sequence"/>
</dbReference>
<evidence type="ECO:0000256" key="5">
    <source>
        <dbReference type="ARBA" id="ARBA00012943"/>
    </source>
</evidence>
<keyword evidence="9" id="KW-0547">Nucleotide-binding</keyword>
<evidence type="ECO:0000313" key="27">
    <source>
        <dbReference type="EMBL" id="OOG00034.1"/>
    </source>
</evidence>
<keyword evidence="11" id="KW-0521">NADP</keyword>
<evidence type="ECO:0000256" key="8">
    <source>
        <dbReference type="ARBA" id="ARBA00022692"/>
    </source>
</evidence>
<feature type="domain" description="Alanine dehydrogenase/pyridine nucleotide transhydrogenase NAD(H)-binding" evidence="25">
    <location>
        <begin position="229"/>
        <end position="391"/>
    </location>
</feature>
<dbReference type="FunFam" id="3.40.50.720:FF:000028">
    <property type="entry name" value="NAD(P) transhydrogenase subunit alpha"/>
    <property type="match status" value="1"/>
</dbReference>
<organism evidence="27 28">
    <name type="scientific">Aspergillus carbonarius (strain ITEM 5010)</name>
    <dbReference type="NCBI Taxonomy" id="602072"/>
    <lineage>
        <taxon>Eukaryota</taxon>
        <taxon>Fungi</taxon>
        <taxon>Dikarya</taxon>
        <taxon>Ascomycota</taxon>
        <taxon>Pezizomycotina</taxon>
        <taxon>Eurotiomycetes</taxon>
        <taxon>Eurotiomycetidae</taxon>
        <taxon>Eurotiales</taxon>
        <taxon>Aspergillaceae</taxon>
        <taxon>Aspergillus</taxon>
        <taxon>Aspergillus subgen. Circumdati</taxon>
    </lineage>
</organism>
<evidence type="ECO:0000313" key="28">
    <source>
        <dbReference type="Proteomes" id="UP000188318"/>
    </source>
</evidence>
<dbReference type="InterPro" id="IPR008143">
    <property type="entry name" value="Ala_DH/PNT_CS2"/>
</dbReference>
<dbReference type="GO" id="GO:0006740">
    <property type="term" value="P:NADPH regeneration"/>
    <property type="evidence" value="ECO:0007669"/>
    <property type="project" value="TreeGrafter"/>
</dbReference>
<dbReference type="VEuPathDB" id="FungiDB:ASPCADRAFT_393763"/>
<dbReference type="InterPro" id="IPR007886">
    <property type="entry name" value="AlaDH/PNT_N"/>
</dbReference>
<dbReference type="AlphaFoldDB" id="A0A1R3RZZ0"/>
<dbReference type="PROSITE" id="PS00836">
    <property type="entry name" value="ALADH_PNT_1"/>
    <property type="match status" value="1"/>
</dbReference>
<evidence type="ECO:0000259" key="26">
    <source>
        <dbReference type="SMART" id="SM01003"/>
    </source>
</evidence>
<feature type="transmembrane region" description="Helical" evidence="24">
    <location>
        <begin position="837"/>
        <end position="855"/>
    </location>
</feature>
<keyword evidence="6" id="KW-1003">Cell membrane</keyword>
<keyword evidence="18 24" id="KW-0472">Membrane</keyword>
<dbReference type="SMART" id="SM01002">
    <property type="entry name" value="AlaDh_PNT_C"/>
    <property type="match status" value="1"/>
</dbReference>
<feature type="transmembrane region" description="Helical" evidence="24">
    <location>
        <begin position="503"/>
        <end position="523"/>
    </location>
</feature>
<evidence type="ECO:0000256" key="24">
    <source>
        <dbReference type="SAM" id="Phobius"/>
    </source>
</evidence>
<dbReference type="GO" id="GO:0008750">
    <property type="term" value="F:proton-translocating NAD(P)+ transhydrogenase activity"/>
    <property type="evidence" value="ECO:0007669"/>
    <property type="project" value="UniProtKB-EC"/>
</dbReference>
<keyword evidence="16" id="KW-0520">NAD</keyword>
<dbReference type="PROSITE" id="PS00837">
    <property type="entry name" value="ALADH_PNT_2"/>
    <property type="match status" value="1"/>
</dbReference>
<dbReference type="Pfam" id="PF05222">
    <property type="entry name" value="AlaDh_PNT_N"/>
    <property type="match status" value="1"/>
</dbReference>
<evidence type="ECO:0000256" key="15">
    <source>
        <dbReference type="ARBA" id="ARBA00022990"/>
    </source>
</evidence>
<dbReference type="EMBL" id="KV907494">
    <property type="protein sequence ID" value="OOG00034.1"/>
    <property type="molecule type" value="Genomic_DNA"/>
</dbReference>
<keyword evidence="15" id="KW-0007">Acetylation</keyword>
<evidence type="ECO:0000256" key="12">
    <source>
        <dbReference type="ARBA" id="ARBA00022946"/>
    </source>
</evidence>
<keyword evidence="7" id="KW-0997">Cell inner membrane</keyword>
<dbReference type="Pfam" id="PF01262">
    <property type="entry name" value="AlaDh_PNT_C"/>
    <property type="match status" value="1"/>
</dbReference>
<feature type="transmembrane region" description="Helical" evidence="24">
    <location>
        <begin position="629"/>
        <end position="647"/>
    </location>
</feature>
<gene>
    <name evidence="27" type="ORF">ASPCADRAFT_393763</name>
</gene>
<comment type="similarity">
    <text evidence="21">In the C-terminal section; belongs to the PNT beta subunit family.</text>
</comment>
<accession>A0A1R3RZZ0</accession>
<feature type="domain" description="Alanine dehydrogenase/pyridine nucleotide transhydrogenase N-terminal" evidence="26">
    <location>
        <begin position="84"/>
        <end position="223"/>
    </location>
</feature>
<dbReference type="SMART" id="SM01003">
    <property type="entry name" value="AlaDh_PNT_N"/>
    <property type="match status" value="1"/>
</dbReference>
<dbReference type="EC" id="7.1.1.1" evidence="5"/>
<feature type="transmembrane region" description="Helical" evidence="24">
    <location>
        <begin position="564"/>
        <end position="583"/>
    </location>
</feature>
<keyword evidence="8 24" id="KW-0812">Transmembrane</keyword>
<dbReference type="InterPro" id="IPR024605">
    <property type="entry name" value="NADP_transhyd_a_C"/>
</dbReference>
<dbReference type="PANTHER" id="PTHR10160">
    <property type="entry name" value="NAD(P) TRANSHYDROGENASE"/>
    <property type="match status" value="1"/>
</dbReference>
<dbReference type="InterPro" id="IPR029035">
    <property type="entry name" value="DHS-like_NAD/FAD-binding_dom"/>
</dbReference>
<dbReference type="GO" id="GO:0005886">
    <property type="term" value="C:plasma membrane"/>
    <property type="evidence" value="ECO:0007669"/>
    <property type="project" value="UniProtKB-SubCell"/>
</dbReference>
<dbReference type="PANTHER" id="PTHR10160:SF19">
    <property type="entry name" value="PROTON-TRANSLOCATING NAD(P)(+) TRANSHYDROGENASE"/>
    <property type="match status" value="1"/>
</dbReference>
<evidence type="ECO:0000256" key="20">
    <source>
        <dbReference type="ARBA" id="ARBA00054910"/>
    </source>
</evidence>
<feature type="transmembrane region" description="Helical" evidence="24">
    <location>
        <begin position="603"/>
        <end position="623"/>
    </location>
</feature>
<evidence type="ECO:0000259" key="25">
    <source>
        <dbReference type="SMART" id="SM01002"/>
    </source>
</evidence>
<dbReference type="InterPro" id="IPR036291">
    <property type="entry name" value="NAD(P)-bd_dom_sf"/>
</dbReference>
<feature type="transmembrane region" description="Helical" evidence="24">
    <location>
        <begin position="679"/>
        <end position="698"/>
    </location>
</feature>
<evidence type="ECO:0000256" key="1">
    <source>
        <dbReference type="ARBA" id="ARBA00004292"/>
    </source>
</evidence>
<keyword evidence="14 24" id="KW-1133">Transmembrane helix</keyword>
<dbReference type="InterPro" id="IPR008142">
    <property type="entry name" value="AlaDH/PNT_CS1"/>
</dbReference>
<comment type="catalytic activity">
    <reaction evidence="19">
        <text>NAD(+) + NADPH + H(+)(in) = NADH + NADP(+) + H(+)(out)</text>
        <dbReference type="Rhea" id="RHEA:47992"/>
        <dbReference type="ChEBI" id="CHEBI:15378"/>
        <dbReference type="ChEBI" id="CHEBI:57540"/>
        <dbReference type="ChEBI" id="CHEBI:57783"/>
        <dbReference type="ChEBI" id="CHEBI:57945"/>
        <dbReference type="ChEBI" id="CHEBI:58349"/>
        <dbReference type="EC" id="7.1.1.1"/>
    </reaction>
</comment>
<name>A0A1R3RZZ0_ASPC5</name>
<reference evidence="28" key="1">
    <citation type="journal article" date="2017" name="Genome Biol.">
        <title>Comparative genomics reveals high biological diversity and specific adaptations in the industrially and medically important fungal genus Aspergillus.</title>
        <authorList>
            <person name="de Vries R.P."/>
            <person name="Riley R."/>
            <person name="Wiebenga A."/>
            <person name="Aguilar-Osorio G."/>
            <person name="Amillis S."/>
            <person name="Uchima C.A."/>
            <person name="Anderluh G."/>
            <person name="Asadollahi M."/>
            <person name="Askin M."/>
            <person name="Barry K."/>
            <person name="Battaglia E."/>
            <person name="Bayram O."/>
            <person name="Benocci T."/>
            <person name="Braus-Stromeyer S.A."/>
            <person name="Caldana C."/>
            <person name="Canovas D."/>
            <person name="Cerqueira G.C."/>
            <person name="Chen F."/>
            <person name="Chen W."/>
            <person name="Choi C."/>
            <person name="Clum A."/>
            <person name="Dos Santos R.A."/>
            <person name="Damasio A.R."/>
            <person name="Diallinas G."/>
            <person name="Emri T."/>
            <person name="Fekete E."/>
            <person name="Flipphi M."/>
            <person name="Freyberg S."/>
            <person name="Gallo A."/>
            <person name="Gournas C."/>
            <person name="Habgood R."/>
            <person name="Hainaut M."/>
            <person name="Harispe M.L."/>
            <person name="Henrissat B."/>
            <person name="Hilden K.S."/>
            <person name="Hope R."/>
            <person name="Hossain A."/>
            <person name="Karabika E."/>
            <person name="Karaffa L."/>
            <person name="Karanyi Z."/>
            <person name="Krasevec N."/>
            <person name="Kuo A."/>
            <person name="Kusch H."/>
            <person name="LaButti K."/>
            <person name="Lagendijk E.L."/>
            <person name="Lapidus A."/>
            <person name="Levasseur A."/>
            <person name="Lindquist E."/>
            <person name="Lipzen A."/>
            <person name="Logrieco A.F."/>
            <person name="MacCabe A."/>
            <person name="Maekelae M.R."/>
            <person name="Malavazi I."/>
            <person name="Melin P."/>
            <person name="Meyer V."/>
            <person name="Mielnichuk N."/>
            <person name="Miskei M."/>
            <person name="Molnar A.P."/>
            <person name="Mule G."/>
            <person name="Ngan C.Y."/>
            <person name="Orejas M."/>
            <person name="Orosz E."/>
            <person name="Ouedraogo J.P."/>
            <person name="Overkamp K.M."/>
            <person name="Park H.-S."/>
            <person name="Perrone G."/>
            <person name="Piumi F."/>
            <person name="Punt P.J."/>
            <person name="Ram A.F."/>
            <person name="Ramon A."/>
            <person name="Rauscher S."/>
            <person name="Record E."/>
            <person name="Riano-Pachon D.M."/>
            <person name="Robert V."/>
            <person name="Roehrig J."/>
            <person name="Ruller R."/>
            <person name="Salamov A."/>
            <person name="Salih N.S."/>
            <person name="Samson R.A."/>
            <person name="Sandor E."/>
            <person name="Sanguinetti M."/>
            <person name="Schuetze T."/>
            <person name="Sepcic K."/>
            <person name="Shelest E."/>
            <person name="Sherlock G."/>
            <person name="Sophianopoulou V."/>
            <person name="Squina F.M."/>
            <person name="Sun H."/>
            <person name="Susca A."/>
            <person name="Todd R.B."/>
            <person name="Tsang A."/>
            <person name="Unkles S.E."/>
            <person name="van de Wiele N."/>
            <person name="van Rossen-Uffink D."/>
            <person name="Oliveira J.V."/>
            <person name="Vesth T.C."/>
            <person name="Visser J."/>
            <person name="Yu J.-H."/>
            <person name="Zhou M."/>
            <person name="Andersen M.R."/>
            <person name="Archer D.B."/>
            <person name="Baker S.E."/>
            <person name="Benoit I."/>
            <person name="Brakhage A.A."/>
            <person name="Braus G.H."/>
            <person name="Fischer R."/>
            <person name="Frisvad J.C."/>
            <person name="Goldman G.H."/>
            <person name="Houbraken J."/>
            <person name="Oakley B."/>
            <person name="Pocsi I."/>
            <person name="Scazzocchio C."/>
            <person name="Seiboth B."/>
            <person name="vanKuyk P.A."/>
            <person name="Wortman J."/>
            <person name="Dyer P.S."/>
            <person name="Grigoriev I.V."/>
        </authorList>
    </citation>
    <scope>NUCLEOTIDE SEQUENCE [LARGE SCALE GENOMIC DNA]</scope>
    <source>
        <strain evidence="28">ITEM 5010</strain>
    </source>
</reference>
<keyword evidence="28" id="KW-1185">Reference proteome</keyword>
<evidence type="ECO:0000256" key="21">
    <source>
        <dbReference type="ARBA" id="ARBA00061558"/>
    </source>
</evidence>
<feature type="transmembrane region" description="Helical" evidence="24">
    <location>
        <begin position="861"/>
        <end position="883"/>
    </location>
</feature>
<evidence type="ECO:0000256" key="2">
    <source>
        <dbReference type="ARBA" id="ARBA00004429"/>
    </source>
</evidence>
<feature type="transmembrane region" description="Helical" evidence="24">
    <location>
        <begin position="535"/>
        <end position="558"/>
    </location>
</feature>